<keyword evidence="2" id="KW-0784">Thiamine biosynthesis</keyword>
<accession>A0ABR9WGG2</accession>
<reference evidence="5" key="1">
    <citation type="submission" date="2023-07" db="EMBL/GenBank/DDBJ databases">
        <title>Dyadobacter sp. nov 'subterranea' isolated from contaminted grondwater.</title>
        <authorList>
            <person name="Szabo I."/>
            <person name="Al-Omari J."/>
            <person name="Szerdahelyi S.G."/>
            <person name="Rado J."/>
        </authorList>
    </citation>
    <scope>NUCLEOTIDE SEQUENCE [LARGE SCALE GENOMIC DNA]</scope>
    <source>
        <strain evidence="5">UP-52</strain>
    </source>
</reference>
<evidence type="ECO:0000313" key="4">
    <source>
        <dbReference type="EMBL" id="MBE9464602.1"/>
    </source>
</evidence>
<keyword evidence="5" id="KW-1185">Reference proteome</keyword>
<proteinExistence type="predicted"/>
<organism evidence="4 5">
    <name type="scientific">Dyadobacter subterraneus</name>
    <dbReference type="NCBI Taxonomy" id="2773304"/>
    <lineage>
        <taxon>Bacteria</taxon>
        <taxon>Pseudomonadati</taxon>
        <taxon>Bacteroidota</taxon>
        <taxon>Cytophagia</taxon>
        <taxon>Cytophagales</taxon>
        <taxon>Spirosomataceae</taxon>
        <taxon>Dyadobacter</taxon>
    </lineage>
</organism>
<evidence type="ECO:0000256" key="1">
    <source>
        <dbReference type="ARBA" id="ARBA00004948"/>
    </source>
</evidence>
<dbReference type="InterPro" id="IPR022998">
    <property type="entry name" value="ThiamineP_synth_TenI"/>
</dbReference>
<comment type="caution">
    <text evidence="4">The sequence shown here is derived from an EMBL/GenBank/DDBJ whole genome shotgun (WGS) entry which is preliminary data.</text>
</comment>
<dbReference type="PANTHER" id="PTHR20857:SF15">
    <property type="entry name" value="THIAMINE-PHOSPHATE SYNTHASE"/>
    <property type="match status" value="1"/>
</dbReference>
<dbReference type="InterPro" id="IPR013785">
    <property type="entry name" value="Aldolase_TIM"/>
</dbReference>
<comment type="pathway">
    <text evidence="1">Cofactor biosynthesis; thiamine diphosphate biosynthesis.</text>
</comment>
<dbReference type="PANTHER" id="PTHR20857">
    <property type="entry name" value="THIAMINE-PHOSPHATE PYROPHOSPHORYLASE"/>
    <property type="match status" value="1"/>
</dbReference>
<dbReference type="Pfam" id="PF02581">
    <property type="entry name" value="TMP-TENI"/>
    <property type="match status" value="1"/>
</dbReference>
<dbReference type="RefSeq" id="WP_194122650.1">
    <property type="nucleotide sequence ID" value="NZ_JACYGY010000001.1"/>
</dbReference>
<dbReference type="InterPro" id="IPR036206">
    <property type="entry name" value="ThiamineP_synth_sf"/>
</dbReference>
<dbReference type="Gene3D" id="3.20.20.70">
    <property type="entry name" value="Aldolase class I"/>
    <property type="match status" value="1"/>
</dbReference>
<gene>
    <name evidence="4" type="ORF">IEE83_22185</name>
</gene>
<feature type="domain" description="Thiamine phosphate synthase/TenI" evidence="3">
    <location>
        <begin position="5"/>
        <end position="177"/>
    </location>
</feature>
<dbReference type="EMBL" id="JACYGY010000001">
    <property type="protein sequence ID" value="MBE9464602.1"/>
    <property type="molecule type" value="Genomic_DNA"/>
</dbReference>
<sequence length="206" mass="23382">MKLLAISNPEFIPDEAEIINSLFREGLVCLHIRKPESNPADFRNLLSKVHADFLDRISIHQHHDLAGEFGIKRLHFTEKERKSVSTEILENLKSGGFLLSTSIHDLSELKILSGLFSYTFFGPVFNSISKSGYQGVLSHDFFIEPEIKKIPIIGLGGINRRNLQQIENMNFDGAAILGTLWENPENAIMSFRELRELVNFINQSET</sequence>
<protein>
    <submittedName>
        <fullName evidence="4">Thiamine phosphate synthase</fullName>
    </submittedName>
</protein>
<name>A0ABR9WGG2_9BACT</name>
<dbReference type="Proteomes" id="UP000634134">
    <property type="component" value="Unassembled WGS sequence"/>
</dbReference>
<evidence type="ECO:0000256" key="2">
    <source>
        <dbReference type="ARBA" id="ARBA00022977"/>
    </source>
</evidence>
<evidence type="ECO:0000313" key="5">
    <source>
        <dbReference type="Proteomes" id="UP000634134"/>
    </source>
</evidence>
<dbReference type="CDD" id="cd00564">
    <property type="entry name" value="TMP_TenI"/>
    <property type="match status" value="1"/>
</dbReference>
<dbReference type="SUPFAM" id="SSF51391">
    <property type="entry name" value="Thiamin phosphate synthase"/>
    <property type="match status" value="1"/>
</dbReference>
<evidence type="ECO:0000259" key="3">
    <source>
        <dbReference type="Pfam" id="PF02581"/>
    </source>
</evidence>